<dbReference type="EMBL" id="JABSTQ010011460">
    <property type="protein sequence ID" value="KAG0411126.1"/>
    <property type="molecule type" value="Genomic_DNA"/>
</dbReference>
<evidence type="ECO:0000313" key="1">
    <source>
        <dbReference type="EMBL" id="KAG0411126.1"/>
    </source>
</evidence>
<organism evidence="1 2">
    <name type="scientific">Ixodes persulcatus</name>
    <name type="common">Taiga tick</name>
    <dbReference type="NCBI Taxonomy" id="34615"/>
    <lineage>
        <taxon>Eukaryota</taxon>
        <taxon>Metazoa</taxon>
        <taxon>Ecdysozoa</taxon>
        <taxon>Arthropoda</taxon>
        <taxon>Chelicerata</taxon>
        <taxon>Arachnida</taxon>
        <taxon>Acari</taxon>
        <taxon>Parasitiformes</taxon>
        <taxon>Ixodida</taxon>
        <taxon>Ixodoidea</taxon>
        <taxon>Ixodidae</taxon>
        <taxon>Ixodinae</taxon>
        <taxon>Ixodes</taxon>
    </lineage>
</organism>
<comment type="caution">
    <text evidence="1">The sequence shown here is derived from an EMBL/GenBank/DDBJ whole genome shotgun (WGS) entry which is preliminary data.</text>
</comment>
<name>A0AC60NVG4_IXOPE</name>
<gene>
    <name evidence="1" type="ORF">HPB47_011767</name>
</gene>
<accession>A0AC60NVG4</accession>
<dbReference type="Proteomes" id="UP000805193">
    <property type="component" value="Unassembled WGS sequence"/>
</dbReference>
<sequence length="121" mass="13211">MRGYTSQVYQLLWCPPHLLSSLSKVPRRKKTLALKIKENLTYPEARKRFSFLQGGTYAEAAARGAAPPLKASVGTQYSPRDFEFSTGPSNPSEAPVGSQAPAAPSKLPRTKTMSHRLGPKP</sequence>
<protein>
    <submittedName>
        <fullName evidence="1">Uncharacterized protein</fullName>
    </submittedName>
</protein>
<keyword evidence="2" id="KW-1185">Reference proteome</keyword>
<evidence type="ECO:0000313" key="2">
    <source>
        <dbReference type="Proteomes" id="UP000805193"/>
    </source>
</evidence>
<proteinExistence type="predicted"/>
<reference evidence="1 2" key="1">
    <citation type="journal article" date="2020" name="Cell">
        <title>Large-Scale Comparative Analyses of Tick Genomes Elucidate Their Genetic Diversity and Vector Capacities.</title>
        <authorList>
            <consortium name="Tick Genome and Microbiome Consortium (TIGMIC)"/>
            <person name="Jia N."/>
            <person name="Wang J."/>
            <person name="Shi W."/>
            <person name="Du L."/>
            <person name="Sun Y."/>
            <person name="Zhan W."/>
            <person name="Jiang J.F."/>
            <person name="Wang Q."/>
            <person name="Zhang B."/>
            <person name="Ji P."/>
            <person name="Bell-Sakyi L."/>
            <person name="Cui X.M."/>
            <person name="Yuan T.T."/>
            <person name="Jiang B.G."/>
            <person name="Yang W.F."/>
            <person name="Lam T.T."/>
            <person name="Chang Q.C."/>
            <person name="Ding S.J."/>
            <person name="Wang X.J."/>
            <person name="Zhu J.G."/>
            <person name="Ruan X.D."/>
            <person name="Zhao L."/>
            <person name="Wei J.T."/>
            <person name="Ye R.Z."/>
            <person name="Que T.C."/>
            <person name="Du C.H."/>
            <person name="Zhou Y.H."/>
            <person name="Cheng J.X."/>
            <person name="Dai P.F."/>
            <person name="Guo W.B."/>
            <person name="Han X.H."/>
            <person name="Huang E.J."/>
            <person name="Li L.F."/>
            <person name="Wei W."/>
            <person name="Gao Y.C."/>
            <person name="Liu J.Z."/>
            <person name="Shao H.Z."/>
            <person name="Wang X."/>
            <person name="Wang C.C."/>
            <person name="Yang T.C."/>
            <person name="Huo Q.B."/>
            <person name="Li W."/>
            <person name="Chen H.Y."/>
            <person name="Chen S.E."/>
            <person name="Zhou L.G."/>
            <person name="Ni X.B."/>
            <person name="Tian J.H."/>
            <person name="Sheng Y."/>
            <person name="Liu T."/>
            <person name="Pan Y.S."/>
            <person name="Xia L.Y."/>
            <person name="Li J."/>
            <person name="Zhao F."/>
            <person name="Cao W.C."/>
        </authorList>
    </citation>
    <scope>NUCLEOTIDE SEQUENCE [LARGE SCALE GENOMIC DNA]</scope>
    <source>
        <strain evidence="1">Iper-2018</strain>
    </source>
</reference>